<name>A0A934TYW5_9FIRM</name>
<proteinExistence type="predicted"/>
<keyword evidence="2" id="KW-1185">Reference proteome</keyword>
<dbReference type="RefSeq" id="WP_201427052.1">
    <property type="nucleotide sequence ID" value="NZ_JAEQMG010000042.1"/>
</dbReference>
<organism evidence="1 2">
    <name type="scientific">Ruminococcus difficilis</name>
    <dbReference type="NCBI Taxonomy" id="2763069"/>
    <lineage>
        <taxon>Bacteria</taxon>
        <taxon>Bacillati</taxon>
        <taxon>Bacillota</taxon>
        <taxon>Clostridia</taxon>
        <taxon>Eubacteriales</taxon>
        <taxon>Oscillospiraceae</taxon>
        <taxon>Ruminococcus</taxon>
    </lineage>
</organism>
<reference evidence="1" key="1">
    <citation type="submission" date="2021-01" db="EMBL/GenBank/DDBJ databases">
        <title>Genome public.</title>
        <authorList>
            <person name="Liu C."/>
            <person name="Sun Q."/>
        </authorList>
    </citation>
    <scope>NUCLEOTIDE SEQUENCE</scope>
    <source>
        <strain evidence="1">M6</strain>
    </source>
</reference>
<dbReference type="AlphaFoldDB" id="A0A934TYW5"/>
<evidence type="ECO:0000313" key="2">
    <source>
        <dbReference type="Proteomes" id="UP000633365"/>
    </source>
</evidence>
<dbReference type="EMBL" id="JAEQMG010000042">
    <property type="protein sequence ID" value="MBK6087900.1"/>
    <property type="molecule type" value="Genomic_DNA"/>
</dbReference>
<evidence type="ECO:0000313" key="1">
    <source>
        <dbReference type="EMBL" id="MBK6087900.1"/>
    </source>
</evidence>
<sequence length="88" mass="9479">MKTITSLINANKKVYVRMSSDEICKAFFAQAENEGFLFGGMKPTAKHPSDLIAVLSDKTLCYVGTIGRMAAGSGAENVCVIDAEEILF</sequence>
<gene>
    <name evidence="1" type="ORF">JKK62_04410</name>
</gene>
<accession>A0A934TYW5</accession>
<comment type="caution">
    <text evidence="1">The sequence shown here is derived from an EMBL/GenBank/DDBJ whole genome shotgun (WGS) entry which is preliminary data.</text>
</comment>
<protein>
    <submittedName>
        <fullName evidence="1">Uncharacterized protein</fullName>
    </submittedName>
</protein>
<dbReference type="Proteomes" id="UP000633365">
    <property type="component" value="Unassembled WGS sequence"/>
</dbReference>